<feature type="signal peptide" evidence="1">
    <location>
        <begin position="1"/>
        <end position="19"/>
    </location>
</feature>
<accession>A0A1F4TNK7</accession>
<dbReference type="InterPro" id="IPR026444">
    <property type="entry name" value="Secre_tail"/>
</dbReference>
<organism evidence="2 3">
    <name type="scientific">candidate division WOR-1 bacterium RIFOXYC2_FULL_41_25</name>
    <dbReference type="NCBI Taxonomy" id="1802586"/>
    <lineage>
        <taxon>Bacteria</taxon>
        <taxon>Bacillati</taxon>
        <taxon>Saganbacteria</taxon>
    </lineage>
</organism>
<sequence length="301" mass="31279">MKRFLFIIILVALVTNVFAASSTNYVSSPEAITSSGGSAESSSYNLKSSLAANITGVTSSSSYSVQLGFIAASVTTTTTTTAATTTTTTTTTTLIPTISTLYFDGRTIEAGDTVNNAVTIITTLSAAAGINISTSSVEVDSISTFLAALTGDSTYETGSGTLTYKSAAVFVDGSHTFKVVAVDNSSNSTEESISFSVNTSTGITGAVLTYPNPFNPNTQPTQITYQLNQDADVQIFLFNSLGQLAWKQHYVSGSEGGHAGYNSVNWNGISNFGGIVPNGLYFCRIVVNGQVVGKGKIAVLK</sequence>
<protein>
    <recommendedName>
        <fullName evidence="4">FlgD Ig-like domain-containing protein</fullName>
    </recommendedName>
</protein>
<evidence type="ECO:0000313" key="3">
    <source>
        <dbReference type="Proteomes" id="UP000177309"/>
    </source>
</evidence>
<reference evidence="2 3" key="1">
    <citation type="journal article" date="2016" name="Nat. Commun.">
        <title>Thousands of microbial genomes shed light on interconnected biogeochemical processes in an aquifer system.</title>
        <authorList>
            <person name="Anantharaman K."/>
            <person name="Brown C.T."/>
            <person name="Hug L.A."/>
            <person name="Sharon I."/>
            <person name="Castelle C.J."/>
            <person name="Probst A.J."/>
            <person name="Thomas B.C."/>
            <person name="Singh A."/>
            <person name="Wilkins M.J."/>
            <person name="Karaoz U."/>
            <person name="Brodie E.L."/>
            <person name="Williams K.H."/>
            <person name="Hubbard S.S."/>
            <person name="Banfield J.F."/>
        </authorList>
    </citation>
    <scope>NUCLEOTIDE SEQUENCE [LARGE SCALE GENOMIC DNA]</scope>
</reference>
<evidence type="ECO:0000313" key="2">
    <source>
        <dbReference type="EMBL" id="OGC34197.1"/>
    </source>
</evidence>
<feature type="chain" id="PRO_5009514627" description="FlgD Ig-like domain-containing protein" evidence="1">
    <location>
        <begin position="20"/>
        <end position="301"/>
    </location>
</feature>
<proteinExistence type="predicted"/>
<evidence type="ECO:0008006" key="4">
    <source>
        <dbReference type="Google" id="ProtNLM"/>
    </source>
</evidence>
<name>A0A1F4TNK7_UNCSA</name>
<keyword evidence="1" id="KW-0732">Signal</keyword>
<dbReference type="NCBIfam" id="TIGR04183">
    <property type="entry name" value="Por_Secre_tail"/>
    <property type="match status" value="1"/>
</dbReference>
<dbReference type="Gene3D" id="2.60.40.4070">
    <property type="match status" value="1"/>
</dbReference>
<dbReference type="Proteomes" id="UP000177309">
    <property type="component" value="Unassembled WGS sequence"/>
</dbReference>
<comment type="caution">
    <text evidence="2">The sequence shown here is derived from an EMBL/GenBank/DDBJ whole genome shotgun (WGS) entry which is preliminary data.</text>
</comment>
<dbReference type="AlphaFoldDB" id="A0A1F4TNK7"/>
<evidence type="ECO:0000256" key="1">
    <source>
        <dbReference type="SAM" id="SignalP"/>
    </source>
</evidence>
<gene>
    <name evidence="2" type="ORF">A2462_08220</name>
</gene>
<dbReference type="EMBL" id="MEUI01000021">
    <property type="protein sequence ID" value="OGC34197.1"/>
    <property type="molecule type" value="Genomic_DNA"/>
</dbReference>